<keyword evidence="9" id="KW-1185">Reference proteome</keyword>
<dbReference type="GO" id="GO:0016438">
    <property type="term" value="F:tRNA-queuosine(34) beta-mannosyltransferase activity"/>
    <property type="evidence" value="ECO:0007669"/>
    <property type="project" value="UniProtKB-EC"/>
</dbReference>
<proteinExistence type="inferred from homology"/>
<keyword evidence="2" id="KW-0328">Glycosyltransferase</keyword>
<organism evidence="8 9">
    <name type="scientific">Pseudohongiella spirulinae</name>
    <dbReference type="NCBI Taxonomy" id="1249552"/>
    <lineage>
        <taxon>Bacteria</taxon>
        <taxon>Pseudomonadati</taxon>
        <taxon>Pseudomonadota</taxon>
        <taxon>Gammaproteobacteria</taxon>
        <taxon>Pseudomonadales</taxon>
        <taxon>Pseudohongiellaceae</taxon>
        <taxon>Pseudohongiella</taxon>
    </lineage>
</organism>
<dbReference type="OrthoDB" id="9792163at2"/>
<dbReference type="InterPro" id="IPR022701">
    <property type="entry name" value="QTMAN_N"/>
</dbReference>
<accession>A0A0S2KC22</accession>
<reference evidence="8 9" key="1">
    <citation type="submission" date="2015-11" db="EMBL/GenBank/DDBJ databases">
        <authorList>
            <person name="Zhang Y."/>
            <person name="Guo Z."/>
        </authorList>
    </citation>
    <scope>NUCLEOTIDE SEQUENCE [LARGE SCALE GENOMIC DNA]</scope>
    <source>
        <strain evidence="8 9">KCTC 32221</strain>
    </source>
</reference>
<sequence length="393" mass="44066">MPEDTRILLLSAYEAVSHQQWRSRLFELFPTARWTALGLPARHFAWRVRGNSLTWAFNHRQELTDNYELLIVTSLCDLSALRGFVPELAALPTLVYFHENQFAYPDNTEADDARRAGRQAHNLLNMQLTSIYTALCADMIAFNSDWNRRSFLSGARQLLDRLPDHVPCGLTEHLQQRSQVLPVPLADSLFNSHASTGAPAINQQRLSGDALNIVWNHRHEYDKGPELLLGIMQELIERGVCFRLHLLGQRFRQQPAAFATLRQLLSDHYQSQGIEPGIDNHIEDRNAYLQVLQHGDIVLSTARHDFQGLSVLEACALGCTPLVPDALAYPEYLPAQCRYPVIADSISAQAQAAADCLQKMLPDIRANRPNVSHLSVGALGAAWNEAISSLLKP</sequence>
<dbReference type="Pfam" id="PF12038">
    <property type="entry name" value="QTMAN_N"/>
    <property type="match status" value="1"/>
</dbReference>
<dbReference type="EC" id="2.4.1.110" evidence="4"/>
<dbReference type="SUPFAM" id="SSF53756">
    <property type="entry name" value="UDP-Glycosyltransferase/glycogen phosphorylase"/>
    <property type="match status" value="1"/>
</dbReference>
<dbReference type="PANTHER" id="PTHR13615:SF3">
    <property type="entry name" value="GLYCOSYLTRANSFERASE-LIKE DOMAIN-CONTAINING PROTEIN 1"/>
    <property type="match status" value="1"/>
</dbReference>
<protein>
    <recommendedName>
        <fullName evidence="5">tRNA-queuosine alpha-mannosyltransferase</fullName>
        <ecNumber evidence="4">2.4.1.110</ecNumber>
    </recommendedName>
</protein>
<gene>
    <name evidence="8" type="ORF">PS2015_1029</name>
</gene>
<dbReference type="KEGG" id="pspi:PS2015_1029"/>
<dbReference type="PATRIC" id="fig|1249552.3.peg.1035"/>
<evidence type="ECO:0000256" key="3">
    <source>
        <dbReference type="ARBA" id="ARBA00022679"/>
    </source>
</evidence>
<dbReference type="RefSeq" id="WP_058021212.1">
    <property type="nucleotide sequence ID" value="NZ_CP013189.1"/>
</dbReference>
<evidence type="ECO:0000313" key="9">
    <source>
        <dbReference type="Proteomes" id="UP000065641"/>
    </source>
</evidence>
<evidence type="ECO:0000256" key="5">
    <source>
        <dbReference type="ARBA" id="ARBA00044539"/>
    </source>
</evidence>
<name>A0A0S2KC22_9GAMM</name>
<evidence type="ECO:0000256" key="6">
    <source>
        <dbReference type="ARBA" id="ARBA00048439"/>
    </source>
</evidence>
<dbReference type="STRING" id="1249552.PS2015_1029"/>
<evidence type="ECO:0000259" key="7">
    <source>
        <dbReference type="Pfam" id="PF12038"/>
    </source>
</evidence>
<dbReference type="Proteomes" id="UP000065641">
    <property type="component" value="Chromosome"/>
</dbReference>
<feature type="domain" description="tRNA-queuosine alpha-mannosyltransferase N-terminal" evidence="7">
    <location>
        <begin position="6"/>
        <end position="185"/>
    </location>
</feature>
<dbReference type="PANTHER" id="PTHR13615">
    <property type="entry name" value="GLYCOSYLTRANSFERASE-LIKE 1"/>
    <property type="match status" value="1"/>
</dbReference>
<dbReference type="Gene3D" id="3.40.50.2000">
    <property type="entry name" value="Glycogen Phosphorylase B"/>
    <property type="match status" value="1"/>
</dbReference>
<evidence type="ECO:0000256" key="1">
    <source>
        <dbReference type="ARBA" id="ARBA00009481"/>
    </source>
</evidence>
<comment type="catalytic activity">
    <reaction evidence="6">
        <text>queuosine(34) in tRNA(Asp) + GDP-alpha-D-mannose = O-4''-alpha-D-mannosylqueuosine(34) in tRNA(Asp) + GDP + H(+)</text>
        <dbReference type="Rhea" id="RHEA:12885"/>
        <dbReference type="Rhea" id="RHEA-COMP:18572"/>
        <dbReference type="Rhea" id="RHEA-COMP:18581"/>
        <dbReference type="ChEBI" id="CHEBI:15378"/>
        <dbReference type="ChEBI" id="CHEBI:57527"/>
        <dbReference type="ChEBI" id="CHEBI:58189"/>
        <dbReference type="ChEBI" id="CHEBI:194431"/>
        <dbReference type="ChEBI" id="CHEBI:194442"/>
        <dbReference type="EC" id="2.4.1.110"/>
    </reaction>
    <physiologicalReaction direction="left-to-right" evidence="6">
        <dbReference type="Rhea" id="RHEA:12886"/>
    </physiologicalReaction>
</comment>
<evidence type="ECO:0000313" key="8">
    <source>
        <dbReference type="EMBL" id="ALO45694.1"/>
    </source>
</evidence>
<dbReference type="InterPro" id="IPR051862">
    <property type="entry name" value="GT-like_domain_containing_1"/>
</dbReference>
<dbReference type="EMBL" id="CP013189">
    <property type="protein sequence ID" value="ALO45694.1"/>
    <property type="molecule type" value="Genomic_DNA"/>
</dbReference>
<comment type="similarity">
    <text evidence="1">Belongs to the glycosyltransferase group 1 family. Glycosyltransferase 4 subfamily.</text>
</comment>
<dbReference type="AlphaFoldDB" id="A0A0S2KC22"/>
<evidence type="ECO:0000256" key="4">
    <source>
        <dbReference type="ARBA" id="ARBA00044517"/>
    </source>
</evidence>
<evidence type="ECO:0000256" key="2">
    <source>
        <dbReference type="ARBA" id="ARBA00022676"/>
    </source>
</evidence>
<keyword evidence="3 8" id="KW-0808">Transferase</keyword>